<evidence type="ECO:0000256" key="2">
    <source>
        <dbReference type="ARBA" id="ARBA00023043"/>
    </source>
</evidence>
<feature type="compositionally biased region" description="Low complexity" evidence="3">
    <location>
        <begin position="34"/>
        <end position="47"/>
    </location>
</feature>
<dbReference type="InterPro" id="IPR036770">
    <property type="entry name" value="Ankyrin_rpt-contain_sf"/>
</dbReference>
<evidence type="ECO:0000256" key="1">
    <source>
        <dbReference type="ARBA" id="ARBA00022737"/>
    </source>
</evidence>
<dbReference type="InterPro" id="IPR002110">
    <property type="entry name" value="Ankyrin_rpt"/>
</dbReference>
<dbReference type="InterPro" id="IPR050745">
    <property type="entry name" value="Multifunctional_regulatory"/>
</dbReference>
<proteinExistence type="predicted"/>
<dbReference type="AlphaFoldDB" id="A0A3N4IUT1"/>
<protein>
    <submittedName>
        <fullName evidence="4">Uncharacterized protein</fullName>
    </submittedName>
</protein>
<feature type="compositionally biased region" description="Low complexity" evidence="3">
    <location>
        <begin position="7"/>
        <end position="20"/>
    </location>
</feature>
<feature type="region of interest" description="Disordered" evidence="3">
    <location>
        <begin position="1"/>
        <end position="47"/>
    </location>
</feature>
<dbReference type="Gene3D" id="1.25.40.20">
    <property type="entry name" value="Ankyrin repeat-containing domain"/>
    <property type="match status" value="2"/>
</dbReference>
<keyword evidence="5" id="KW-1185">Reference proteome</keyword>
<dbReference type="Proteomes" id="UP000275078">
    <property type="component" value="Unassembled WGS sequence"/>
</dbReference>
<evidence type="ECO:0000313" key="4">
    <source>
        <dbReference type="EMBL" id="RPA85354.1"/>
    </source>
</evidence>
<keyword evidence="2" id="KW-0040">ANK repeat</keyword>
<evidence type="ECO:0000313" key="5">
    <source>
        <dbReference type="Proteomes" id="UP000275078"/>
    </source>
</evidence>
<keyword evidence="1" id="KW-0677">Repeat</keyword>
<dbReference type="EMBL" id="ML119654">
    <property type="protein sequence ID" value="RPA85354.1"/>
    <property type="molecule type" value="Genomic_DNA"/>
</dbReference>
<dbReference type="SMART" id="SM00248">
    <property type="entry name" value="ANK"/>
    <property type="match status" value="5"/>
</dbReference>
<gene>
    <name evidence="4" type="ORF">BJ508DRAFT_303019</name>
</gene>
<sequence length="587" mass="65678">MTDQIVPSSSPSGPSLHSGSIVLLPMDIDRSPDHPTTSTPSSSLPESIRSLARQEELRLGKEVGISQSWDRFDRKFAQYFARRYLEYSMDETMGLTGPNQEIARYICGVLGKEWLEGANFGGSEASHVVGDPEAEQNAEASEAGQAMEGLETGHDLLKPRKRPDLRKRLIQCNSFELLSIFKENGVDFGPNECIRLYSGRRSYIHLAVSGAHKESVRFLLENGWSASHKAYSHSRLTSSGGPLASECAAFQRNWNADVLPIHEFLITPLLECFIQPRLGKFNAAWQSGEDIQQQLSDTLEIADLLLQNGADIDCCGYSPLKFWIPREMDIKDTHDALKSMELIKEFFNRGGSSRWDVGPDGHREENPIHILSHWNRNTRKFDKTGSLELIRVFASAGMELDTPLGIAAHHDMSTSLTDPYGSFLVASLLESLLSLEEAETKEWWSRKQTTLCRLVMSILAYDTLGSLPPVIRDRKAHYLACLRILVSHGANINALTVEGHEALHAAAACKSREVLDVLLDGDSDLCDKWTSDDTFWSTLDIGEREYVADCYRRPGSVQEILDSEKTVASSPQQSEWDVPDSYWEERV</sequence>
<dbReference type="PANTHER" id="PTHR24189">
    <property type="entry name" value="MYOTROPHIN"/>
    <property type="match status" value="1"/>
</dbReference>
<dbReference type="SUPFAM" id="SSF48403">
    <property type="entry name" value="Ankyrin repeat"/>
    <property type="match status" value="1"/>
</dbReference>
<feature type="region of interest" description="Disordered" evidence="3">
    <location>
        <begin position="133"/>
        <end position="158"/>
    </location>
</feature>
<organism evidence="4 5">
    <name type="scientific">Ascobolus immersus RN42</name>
    <dbReference type="NCBI Taxonomy" id="1160509"/>
    <lineage>
        <taxon>Eukaryota</taxon>
        <taxon>Fungi</taxon>
        <taxon>Dikarya</taxon>
        <taxon>Ascomycota</taxon>
        <taxon>Pezizomycotina</taxon>
        <taxon>Pezizomycetes</taxon>
        <taxon>Pezizales</taxon>
        <taxon>Ascobolaceae</taxon>
        <taxon>Ascobolus</taxon>
    </lineage>
</organism>
<accession>A0A3N4IUT1</accession>
<reference evidence="4 5" key="1">
    <citation type="journal article" date="2018" name="Nat. Ecol. Evol.">
        <title>Pezizomycetes genomes reveal the molecular basis of ectomycorrhizal truffle lifestyle.</title>
        <authorList>
            <person name="Murat C."/>
            <person name="Payen T."/>
            <person name="Noel B."/>
            <person name="Kuo A."/>
            <person name="Morin E."/>
            <person name="Chen J."/>
            <person name="Kohler A."/>
            <person name="Krizsan K."/>
            <person name="Balestrini R."/>
            <person name="Da Silva C."/>
            <person name="Montanini B."/>
            <person name="Hainaut M."/>
            <person name="Levati E."/>
            <person name="Barry K.W."/>
            <person name="Belfiori B."/>
            <person name="Cichocki N."/>
            <person name="Clum A."/>
            <person name="Dockter R.B."/>
            <person name="Fauchery L."/>
            <person name="Guy J."/>
            <person name="Iotti M."/>
            <person name="Le Tacon F."/>
            <person name="Lindquist E.A."/>
            <person name="Lipzen A."/>
            <person name="Malagnac F."/>
            <person name="Mello A."/>
            <person name="Molinier V."/>
            <person name="Miyauchi S."/>
            <person name="Poulain J."/>
            <person name="Riccioni C."/>
            <person name="Rubini A."/>
            <person name="Sitrit Y."/>
            <person name="Splivallo R."/>
            <person name="Traeger S."/>
            <person name="Wang M."/>
            <person name="Zifcakova L."/>
            <person name="Wipf D."/>
            <person name="Zambonelli A."/>
            <person name="Paolocci F."/>
            <person name="Nowrousian M."/>
            <person name="Ottonello S."/>
            <person name="Baldrian P."/>
            <person name="Spatafora J.W."/>
            <person name="Henrissat B."/>
            <person name="Nagy L.G."/>
            <person name="Aury J.M."/>
            <person name="Wincker P."/>
            <person name="Grigoriev I.V."/>
            <person name="Bonfante P."/>
            <person name="Martin F.M."/>
        </authorList>
    </citation>
    <scope>NUCLEOTIDE SEQUENCE [LARGE SCALE GENOMIC DNA]</scope>
    <source>
        <strain evidence="4 5">RN42</strain>
    </source>
</reference>
<evidence type="ECO:0000256" key="3">
    <source>
        <dbReference type="SAM" id="MobiDB-lite"/>
    </source>
</evidence>
<name>A0A3N4IUT1_ASCIM</name>